<evidence type="ECO:0000313" key="2">
    <source>
        <dbReference type="EMBL" id="MFC0677376.1"/>
    </source>
</evidence>
<proteinExistence type="predicted"/>
<keyword evidence="1" id="KW-0732">Signal</keyword>
<name>A0ABV6RK57_9GAMM</name>
<dbReference type="PROSITE" id="PS51257">
    <property type="entry name" value="PROKAR_LIPOPROTEIN"/>
    <property type="match status" value="1"/>
</dbReference>
<gene>
    <name evidence="2" type="ORF">ACFFGH_05855</name>
</gene>
<dbReference type="RefSeq" id="WP_386665776.1">
    <property type="nucleotide sequence ID" value="NZ_JBHLTG010000001.1"/>
</dbReference>
<evidence type="ECO:0000256" key="1">
    <source>
        <dbReference type="SAM" id="SignalP"/>
    </source>
</evidence>
<feature type="chain" id="PRO_5045219072" description="TonB C-terminal domain-containing protein" evidence="1">
    <location>
        <begin position="25"/>
        <end position="194"/>
    </location>
</feature>
<dbReference type="EMBL" id="JBHLTG010000001">
    <property type="protein sequence ID" value="MFC0677376.1"/>
    <property type="molecule type" value="Genomic_DNA"/>
</dbReference>
<protein>
    <recommendedName>
        <fullName evidence="4">TonB C-terminal domain-containing protein</fullName>
    </recommendedName>
</protein>
<sequence>MKSQIRIARTIAVATATAWLCACATTSPAPVESTAPARDGRVGAEDITGIEPAQARLVLAANEAFHPPLEEPSNAMPTYPQALLAQQLPPQAICLQVSIGPDGAVMFSRPLKDRPGCDAPVDAAFDAAAAETVAGWRFDPAFKCVFADEATKLRDGPGCGDALMARQAVSLVYRFEFSQREGQGMVQTGSQAAP</sequence>
<feature type="signal peptide" evidence="1">
    <location>
        <begin position="1"/>
        <end position="24"/>
    </location>
</feature>
<evidence type="ECO:0000313" key="3">
    <source>
        <dbReference type="Proteomes" id="UP001589896"/>
    </source>
</evidence>
<keyword evidence="3" id="KW-1185">Reference proteome</keyword>
<dbReference type="Proteomes" id="UP001589896">
    <property type="component" value="Unassembled WGS sequence"/>
</dbReference>
<comment type="caution">
    <text evidence="2">The sequence shown here is derived from an EMBL/GenBank/DDBJ whole genome shotgun (WGS) entry which is preliminary data.</text>
</comment>
<evidence type="ECO:0008006" key="4">
    <source>
        <dbReference type="Google" id="ProtNLM"/>
    </source>
</evidence>
<organism evidence="2 3">
    <name type="scientific">Lysobacter korlensis</name>
    <dbReference type="NCBI Taxonomy" id="553636"/>
    <lineage>
        <taxon>Bacteria</taxon>
        <taxon>Pseudomonadati</taxon>
        <taxon>Pseudomonadota</taxon>
        <taxon>Gammaproteobacteria</taxon>
        <taxon>Lysobacterales</taxon>
        <taxon>Lysobacteraceae</taxon>
        <taxon>Lysobacter</taxon>
    </lineage>
</organism>
<accession>A0ABV6RK57</accession>
<reference evidence="2 3" key="1">
    <citation type="submission" date="2024-09" db="EMBL/GenBank/DDBJ databases">
        <authorList>
            <person name="Sun Q."/>
            <person name="Mori K."/>
        </authorList>
    </citation>
    <scope>NUCLEOTIDE SEQUENCE [LARGE SCALE GENOMIC DNA]</scope>
    <source>
        <strain evidence="2 3">KCTC 23076</strain>
    </source>
</reference>